<keyword evidence="3" id="KW-1185">Reference proteome</keyword>
<feature type="compositionally biased region" description="Gly residues" evidence="1">
    <location>
        <begin position="697"/>
        <end position="716"/>
    </location>
</feature>
<reference evidence="2" key="1">
    <citation type="journal article" date="2020" name="bioRxiv">
        <title>Comparative genomics of Chlamydomonas.</title>
        <authorList>
            <person name="Craig R.J."/>
            <person name="Hasan A.R."/>
            <person name="Ness R.W."/>
            <person name="Keightley P.D."/>
        </authorList>
    </citation>
    <scope>NUCLEOTIDE SEQUENCE</scope>
    <source>
        <strain evidence="2">CCAP 11/173</strain>
    </source>
</reference>
<gene>
    <name evidence="2" type="ORF">HYH02_002107</name>
</gene>
<feature type="compositionally biased region" description="Gly residues" evidence="1">
    <location>
        <begin position="506"/>
        <end position="518"/>
    </location>
</feature>
<name>A0A835WUZ4_9CHLO</name>
<feature type="region of interest" description="Disordered" evidence="1">
    <location>
        <begin position="697"/>
        <end position="746"/>
    </location>
</feature>
<feature type="compositionally biased region" description="Polar residues" evidence="1">
    <location>
        <begin position="102"/>
        <end position="113"/>
    </location>
</feature>
<protein>
    <submittedName>
        <fullName evidence="2">Uncharacterized protein</fullName>
    </submittedName>
</protein>
<feature type="region of interest" description="Disordered" evidence="1">
    <location>
        <begin position="136"/>
        <end position="159"/>
    </location>
</feature>
<feature type="compositionally biased region" description="Gly residues" evidence="1">
    <location>
        <begin position="363"/>
        <end position="384"/>
    </location>
</feature>
<organism evidence="2 3">
    <name type="scientific">Chlamydomonas schloesseri</name>
    <dbReference type="NCBI Taxonomy" id="2026947"/>
    <lineage>
        <taxon>Eukaryota</taxon>
        <taxon>Viridiplantae</taxon>
        <taxon>Chlorophyta</taxon>
        <taxon>core chlorophytes</taxon>
        <taxon>Chlorophyceae</taxon>
        <taxon>CS clade</taxon>
        <taxon>Chlamydomonadales</taxon>
        <taxon>Chlamydomonadaceae</taxon>
        <taxon>Chlamydomonas</taxon>
    </lineage>
</organism>
<feature type="region of interest" description="Disordered" evidence="1">
    <location>
        <begin position="358"/>
        <end position="393"/>
    </location>
</feature>
<comment type="caution">
    <text evidence="2">The sequence shown here is derived from an EMBL/GenBank/DDBJ whole genome shotgun (WGS) entry which is preliminary data.</text>
</comment>
<evidence type="ECO:0000256" key="1">
    <source>
        <dbReference type="SAM" id="MobiDB-lite"/>
    </source>
</evidence>
<proteinExistence type="predicted"/>
<sequence length="809" mass="78877">MAKQMLDLERDKGLVDMFSIMRTKVPPRLSKSIQQTEQLVSHPLAQILPTHAQAVPACSKSSMGFYSSASTQSSPTRGADGGENSPEAASRQQQQQPQQQQHSKSLSRASSGPDQGDELALASRSDSIAGLEALAAAGASKQAHQQEQDPSPLHRVPRELLPTTRGVTIGPFAESFSAMSLEPGGVAAGEVGLGSNSSAAASPGLPRPTHPHQHPHLQQPRLDPASPSAMAMLTRGSGGGAGGASGAGAGDGGGLDSPSASALAAAGPLRSLPAPAGAPSSAVSSPVLRTAVSGGLGGAGAAVVGSSSGGGSNNKKRPPHHSMSYSSIQLQAAAAAGGGGLGGAGAPASPLQLPRVGTRATVGGAGGGAGGDAGGGAGGGGGQSVGWQDLPGGGASDLGPFAAAGAAAAASAAGAAGAGSGLQTEASGGGGGGTEAGPFPVLQVISSLRTRLSAASEGALGRHLGRGRGGCTTAASAAAEERMRRLRAMAAEVEAENEAAAAGGDAAAGGPSGGGALEGRGDTGAAAVGVATVAGPSRRESVPCLPSISGLDAAARAASVNRGGRRTDGCENFRSVGGSGCSSGQVSPLPPAVAERRAAAAAATARAAGAPGSPQQQQQTRSYRGTDMSRFAGSGSGSGSGDGDLLDLNDSDFDIAMEAWAYTAQLDPEVLESTLEQRRAVLRLAELRQRLIGGGGAGGGAGAGPGGGGGAAGAAGKGRVAAPSSPSKLQTPKHGGGGAAASNSALDSMAAQLRKLPRIDPDQLRDPAYRKALKARMGRQGALDLYEVVAEAMREMPIADQHKAWRPAK</sequence>
<dbReference type="EMBL" id="JAEHOD010000003">
    <property type="protein sequence ID" value="KAG2453902.1"/>
    <property type="molecule type" value="Genomic_DNA"/>
</dbReference>
<dbReference type="OrthoDB" id="551704at2759"/>
<feature type="compositionally biased region" description="Low complexity" evidence="1">
    <location>
        <begin position="92"/>
        <end position="101"/>
    </location>
</feature>
<feature type="compositionally biased region" description="Low complexity" evidence="1">
    <location>
        <begin position="599"/>
        <end position="619"/>
    </location>
</feature>
<feature type="region of interest" description="Disordered" evidence="1">
    <location>
        <begin position="63"/>
        <end position="118"/>
    </location>
</feature>
<feature type="region of interest" description="Disordered" evidence="1">
    <location>
        <begin position="305"/>
        <end position="324"/>
    </location>
</feature>
<evidence type="ECO:0000313" key="2">
    <source>
        <dbReference type="EMBL" id="KAG2453902.1"/>
    </source>
</evidence>
<accession>A0A835WUZ4</accession>
<feature type="region of interest" description="Disordered" evidence="1">
    <location>
        <begin position="500"/>
        <end position="520"/>
    </location>
</feature>
<feature type="region of interest" description="Disordered" evidence="1">
    <location>
        <begin position="189"/>
        <end position="261"/>
    </location>
</feature>
<feature type="compositionally biased region" description="Gly residues" evidence="1">
    <location>
        <begin position="236"/>
        <end position="255"/>
    </location>
</feature>
<feature type="region of interest" description="Disordered" evidence="1">
    <location>
        <begin position="598"/>
        <end position="645"/>
    </location>
</feature>
<dbReference type="Proteomes" id="UP000613740">
    <property type="component" value="Unassembled WGS sequence"/>
</dbReference>
<evidence type="ECO:0000313" key="3">
    <source>
        <dbReference type="Proteomes" id="UP000613740"/>
    </source>
</evidence>
<feature type="compositionally biased region" description="Polar residues" evidence="1">
    <location>
        <begin position="63"/>
        <end position="76"/>
    </location>
</feature>
<dbReference type="AlphaFoldDB" id="A0A835WUZ4"/>